<organism evidence="1 2">
    <name type="scientific">Amnibacterium soli</name>
    <dbReference type="NCBI Taxonomy" id="1282736"/>
    <lineage>
        <taxon>Bacteria</taxon>
        <taxon>Bacillati</taxon>
        <taxon>Actinomycetota</taxon>
        <taxon>Actinomycetes</taxon>
        <taxon>Micrococcales</taxon>
        <taxon>Microbacteriaceae</taxon>
        <taxon>Amnibacterium</taxon>
    </lineage>
</organism>
<dbReference type="RefSeq" id="WP_345482060.1">
    <property type="nucleotide sequence ID" value="NZ_BAABLP010000006.1"/>
</dbReference>
<evidence type="ECO:0000313" key="2">
    <source>
        <dbReference type="Proteomes" id="UP001500121"/>
    </source>
</evidence>
<sequence length="99" mass="9819">MTAELAVAVPAVLLVLAACLGGLRIGAERLRVVDAAAQGARLLSAGKSPQPPAVAIGASVEATRRDGETVCVAVRRDTALLGVPLPVRATACALAGVVP</sequence>
<dbReference type="EMBL" id="BAABLP010000006">
    <property type="protein sequence ID" value="GAA4754397.1"/>
    <property type="molecule type" value="Genomic_DNA"/>
</dbReference>
<evidence type="ECO:0000313" key="1">
    <source>
        <dbReference type="EMBL" id="GAA4754397.1"/>
    </source>
</evidence>
<evidence type="ECO:0008006" key="3">
    <source>
        <dbReference type="Google" id="ProtNLM"/>
    </source>
</evidence>
<reference evidence="2" key="1">
    <citation type="journal article" date="2019" name="Int. J. Syst. Evol. Microbiol.">
        <title>The Global Catalogue of Microorganisms (GCM) 10K type strain sequencing project: providing services to taxonomists for standard genome sequencing and annotation.</title>
        <authorList>
            <consortium name="The Broad Institute Genomics Platform"/>
            <consortium name="The Broad Institute Genome Sequencing Center for Infectious Disease"/>
            <person name="Wu L."/>
            <person name="Ma J."/>
        </authorList>
    </citation>
    <scope>NUCLEOTIDE SEQUENCE [LARGE SCALE GENOMIC DNA]</scope>
    <source>
        <strain evidence="2">JCM 19015</strain>
    </source>
</reference>
<keyword evidence="2" id="KW-1185">Reference proteome</keyword>
<dbReference type="NCBIfam" id="NF041390">
    <property type="entry name" value="TadE_Rv3655c"/>
    <property type="match status" value="1"/>
</dbReference>
<comment type="caution">
    <text evidence="1">The sequence shown here is derived from an EMBL/GenBank/DDBJ whole genome shotgun (WGS) entry which is preliminary data.</text>
</comment>
<name>A0ABP8ZEY2_9MICO</name>
<gene>
    <name evidence="1" type="ORF">GCM10025783_29300</name>
</gene>
<dbReference type="InterPro" id="IPR049790">
    <property type="entry name" value="Rv3655c/TadE"/>
</dbReference>
<proteinExistence type="predicted"/>
<dbReference type="Proteomes" id="UP001500121">
    <property type="component" value="Unassembled WGS sequence"/>
</dbReference>
<accession>A0ABP8ZEY2</accession>
<protein>
    <recommendedName>
        <fullName evidence="3">Pilus assembly protein TadE</fullName>
    </recommendedName>
</protein>